<feature type="domain" description="Aminotransferase class I/classII large" evidence="9">
    <location>
        <begin position="40"/>
        <end position="399"/>
    </location>
</feature>
<comment type="similarity">
    <text evidence="2 8">Belongs to the class-I pyridoxal-phosphate-dependent aminotransferase family.</text>
</comment>
<keyword evidence="11" id="KW-1185">Reference proteome</keyword>
<dbReference type="Gene3D" id="3.40.640.10">
    <property type="entry name" value="Type I PLP-dependent aspartate aminotransferase-like (Major domain)"/>
    <property type="match status" value="1"/>
</dbReference>
<dbReference type="CDD" id="cd00609">
    <property type="entry name" value="AAT_like"/>
    <property type="match status" value="1"/>
</dbReference>
<keyword evidence="4 8" id="KW-0032">Aminotransferase</keyword>
<keyword evidence="5 8" id="KW-0808">Transferase</keyword>
<dbReference type="InterPro" id="IPR015422">
    <property type="entry name" value="PyrdxlP-dep_Trfase_small"/>
</dbReference>
<dbReference type="PANTHER" id="PTHR46383">
    <property type="entry name" value="ASPARTATE AMINOTRANSFERASE"/>
    <property type="match status" value="1"/>
</dbReference>
<sequence length="409" mass="43710">MDIMQTHSPIARASRLAEIGVSEILRVVAEAAKRRAEGRDIIILAAGEPDFPTPDHVKLAACRAIIENETRYTALDGTPALKRAIVGKFARENGLHYEAGEISCGAGAKQVIHNVFMATLDEGDEVIVPTPCWTSYFDMVRIAGGVPVRVPLTESRGFVLTPDQLEQAITPKTRWLMINSPSNPTGAVYSRVELAALGQVLARHPHVGVVSDEIYEHIAFARDLPPSIVSVCPELRARTVIVNGVAKAYSMTGWRLGYAAGPRELIAGMAIVQSQSTSNPCSISQAAAIAALSGPPDVVAARREAFQSRRDLVLAAIGAIPGLTCFPPGGAFYAFVNCTELLGSGGARQAGITDDAAFCRYLLDKWDLALIPGYCFDAPGYVRLSFAASEAELISAMDRLAKGVAHLMQ</sequence>
<comment type="caution">
    <text evidence="10">The sequence shown here is derived from an EMBL/GenBank/DDBJ whole genome shotgun (WGS) entry which is preliminary data.</text>
</comment>
<reference evidence="10 11" key="1">
    <citation type="submission" date="2012-10" db="EMBL/GenBank/DDBJ databases">
        <title>Genome sequencing of Tanticharoenia sakaeratensis NBRC 103193.</title>
        <authorList>
            <person name="Azuma Y."/>
            <person name="Hadano H."/>
            <person name="Hirakawa H."/>
            <person name="Matsushita K."/>
        </authorList>
    </citation>
    <scope>NUCLEOTIDE SEQUENCE [LARGE SCALE GENOMIC DNA]</scope>
    <source>
        <strain evidence="10 11">NBRC 103193</strain>
    </source>
</reference>
<evidence type="ECO:0000256" key="3">
    <source>
        <dbReference type="ARBA" id="ARBA00011738"/>
    </source>
</evidence>
<evidence type="ECO:0000256" key="7">
    <source>
        <dbReference type="ARBA" id="ARBA00049185"/>
    </source>
</evidence>
<organism evidence="10 11">
    <name type="scientific">Tanticharoenia sakaeratensis NBRC 103193</name>
    <dbReference type="NCBI Taxonomy" id="1231623"/>
    <lineage>
        <taxon>Bacteria</taxon>
        <taxon>Pseudomonadati</taxon>
        <taxon>Pseudomonadota</taxon>
        <taxon>Alphaproteobacteria</taxon>
        <taxon>Acetobacterales</taxon>
        <taxon>Acetobacteraceae</taxon>
        <taxon>Tanticharoenia</taxon>
    </lineage>
</organism>
<dbReference type="InterPro" id="IPR050596">
    <property type="entry name" value="AspAT/PAT-like"/>
</dbReference>
<evidence type="ECO:0000259" key="9">
    <source>
        <dbReference type="Pfam" id="PF00155"/>
    </source>
</evidence>
<evidence type="ECO:0000256" key="1">
    <source>
        <dbReference type="ARBA" id="ARBA00001933"/>
    </source>
</evidence>
<dbReference type="InterPro" id="IPR015421">
    <property type="entry name" value="PyrdxlP-dep_Trfase_major"/>
</dbReference>
<evidence type="ECO:0000256" key="8">
    <source>
        <dbReference type="RuleBase" id="RU000481"/>
    </source>
</evidence>
<name>A0A0D6MLU6_9PROT</name>
<dbReference type="FunFam" id="3.40.640.10:FF:000033">
    <property type="entry name" value="Aspartate aminotransferase"/>
    <property type="match status" value="1"/>
</dbReference>
<evidence type="ECO:0000256" key="5">
    <source>
        <dbReference type="ARBA" id="ARBA00022679"/>
    </source>
</evidence>
<evidence type="ECO:0000256" key="2">
    <source>
        <dbReference type="ARBA" id="ARBA00007441"/>
    </source>
</evidence>
<comment type="subunit">
    <text evidence="3">Homodimer.</text>
</comment>
<proteinExistence type="inferred from homology"/>
<keyword evidence="6" id="KW-0663">Pyridoxal phosphate</keyword>
<dbReference type="Gene3D" id="3.90.1150.10">
    <property type="entry name" value="Aspartate Aminotransferase, domain 1"/>
    <property type="match status" value="1"/>
</dbReference>
<dbReference type="AlphaFoldDB" id="A0A0D6MLU6"/>
<dbReference type="GO" id="GO:0030170">
    <property type="term" value="F:pyridoxal phosphate binding"/>
    <property type="evidence" value="ECO:0007669"/>
    <property type="project" value="InterPro"/>
</dbReference>
<dbReference type="InterPro" id="IPR004838">
    <property type="entry name" value="NHTrfase_class1_PyrdxlP-BS"/>
</dbReference>
<dbReference type="Proteomes" id="UP000032679">
    <property type="component" value="Unassembled WGS sequence"/>
</dbReference>
<dbReference type="Pfam" id="PF00155">
    <property type="entry name" value="Aminotran_1_2"/>
    <property type="match status" value="1"/>
</dbReference>
<dbReference type="PANTHER" id="PTHR46383:SF1">
    <property type="entry name" value="ASPARTATE AMINOTRANSFERASE"/>
    <property type="match status" value="1"/>
</dbReference>
<accession>A0A0D6MLU6</accession>
<evidence type="ECO:0000256" key="4">
    <source>
        <dbReference type="ARBA" id="ARBA00022576"/>
    </source>
</evidence>
<dbReference type="InterPro" id="IPR015424">
    <property type="entry name" value="PyrdxlP-dep_Trfase"/>
</dbReference>
<evidence type="ECO:0000256" key="6">
    <source>
        <dbReference type="ARBA" id="ARBA00022898"/>
    </source>
</evidence>
<comment type="catalytic activity">
    <reaction evidence="7">
        <text>L-aspartate + 2-oxoglutarate = oxaloacetate + L-glutamate</text>
        <dbReference type="Rhea" id="RHEA:21824"/>
        <dbReference type="ChEBI" id="CHEBI:16452"/>
        <dbReference type="ChEBI" id="CHEBI:16810"/>
        <dbReference type="ChEBI" id="CHEBI:29985"/>
        <dbReference type="ChEBI" id="CHEBI:29991"/>
        <dbReference type="EC" id="2.6.1.1"/>
    </reaction>
</comment>
<evidence type="ECO:0000313" key="10">
    <source>
        <dbReference type="EMBL" id="GAN54390.1"/>
    </source>
</evidence>
<dbReference type="SUPFAM" id="SSF53383">
    <property type="entry name" value="PLP-dependent transferases"/>
    <property type="match status" value="1"/>
</dbReference>
<dbReference type="GO" id="GO:0004069">
    <property type="term" value="F:L-aspartate:2-oxoglutarate aminotransferase activity"/>
    <property type="evidence" value="ECO:0007669"/>
    <property type="project" value="UniProtKB-EC"/>
</dbReference>
<gene>
    <name evidence="10" type="ORF">Tasa_019_075</name>
</gene>
<comment type="cofactor">
    <cofactor evidence="1 8">
        <name>pyridoxal 5'-phosphate</name>
        <dbReference type="ChEBI" id="CHEBI:597326"/>
    </cofactor>
</comment>
<protein>
    <recommendedName>
        <fullName evidence="8">Aminotransferase</fullName>
        <ecNumber evidence="8">2.6.1.-</ecNumber>
    </recommendedName>
</protein>
<dbReference type="GO" id="GO:0006520">
    <property type="term" value="P:amino acid metabolic process"/>
    <property type="evidence" value="ECO:0007669"/>
    <property type="project" value="InterPro"/>
</dbReference>
<dbReference type="InterPro" id="IPR004839">
    <property type="entry name" value="Aminotransferase_I/II_large"/>
</dbReference>
<evidence type="ECO:0000313" key="11">
    <source>
        <dbReference type="Proteomes" id="UP000032679"/>
    </source>
</evidence>
<dbReference type="STRING" id="1231623.Tasa_019_075"/>
<dbReference type="EMBL" id="BALE01000019">
    <property type="protein sequence ID" value="GAN54390.1"/>
    <property type="molecule type" value="Genomic_DNA"/>
</dbReference>
<dbReference type="EC" id="2.6.1.-" evidence="8"/>
<dbReference type="PROSITE" id="PS00105">
    <property type="entry name" value="AA_TRANSFER_CLASS_1"/>
    <property type="match status" value="1"/>
</dbReference>